<dbReference type="InterPro" id="IPR011990">
    <property type="entry name" value="TPR-like_helical_dom_sf"/>
</dbReference>
<dbReference type="AlphaFoldDB" id="A0AAD6NKK4"/>
<dbReference type="Gene3D" id="1.25.40.10">
    <property type="entry name" value="Tetratricopeptide repeat domain"/>
    <property type="match status" value="1"/>
</dbReference>
<keyword evidence="4" id="KW-0496">Mitochondrion</keyword>
<dbReference type="Proteomes" id="UP001221413">
    <property type="component" value="Unassembled WGS sequence"/>
</dbReference>
<comment type="caution">
    <text evidence="5">The sequence shown here is derived from an EMBL/GenBank/DDBJ whole genome shotgun (WGS) entry which is preliminary data.</text>
</comment>
<keyword evidence="3" id="KW-0809">Transit peptide</keyword>
<dbReference type="PANTHER" id="PTHR47447:SF17">
    <property type="entry name" value="OS12G0638900 PROTEIN"/>
    <property type="match status" value="1"/>
</dbReference>
<reference evidence="5" key="1">
    <citation type="submission" date="2023-01" db="EMBL/GenBank/DDBJ databases">
        <title>The chitinases involved in constricting ring structure development in the nematode-trapping fungus Drechslerella dactyloides.</title>
        <authorList>
            <person name="Wang R."/>
            <person name="Zhang L."/>
            <person name="Tang P."/>
            <person name="Li S."/>
            <person name="Liang L."/>
        </authorList>
    </citation>
    <scope>NUCLEOTIDE SEQUENCE</scope>
    <source>
        <strain evidence="5">YMF1.00031</strain>
    </source>
</reference>
<dbReference type="PANTHER" id="PTHR47447">
    <property type="entry name" value="OS03G0856100 PROTEIN"/>
    <property type="match status" value="1"/>
</dbReference>
<comment type="subcellular location">
    <subcellularLocation>
        <location evidence="1">Mitochondrion</location>
    </subcellularLocation>
</comment>
<keyword evidence="6" id="KW-1185">Reference proteome</keyword>
<sequence length="547" mass="62764">MAYTGAAAPVFDSYQPSEISSDMDILEHFELPEEYSAVTEAPLIAPSKYSLAIRRDDAPPAVQSFIRSLRSHSFPEIFEGFQSLYRNGLTHHLASGDFSNIIRAAKPTNIFPISWMARRIKHGMMADSNPYDEVYQKFWAKMNFVLETMTQHDHGLSVLDYTNLMSKAVWSRSPKLQVSLWERMVVRGIRPNTWTYNARLAMVAGIRPQNNLNKFPLVNKKDHTDYWRSQEQNALTESMALYADLLKNGLFPNTMTVELLVLAHSTVGDIAGISKLVRNVYGIAIGEENGDLKRAITHGSPIYPTSKTLKIIALAYCRNGQFTAALQAVELISTTYKIPIKDDTWDLLIVYSYAFSRPKYNLLPTGTTARLVEMRKDNANGRPPSLQARDVLIRSLARSTDPDELELAEQEIRAAVRYYRTHVQQKYMVMRDRWLNNNGERRGLWRRELAMNEKLYQLCMWKDAMGYWLYALLRSHWELTTAEKTSQMEFENRQINLMEEFGAYWHRHRPMFGPPEKEGPVTAVPGMVSYRSRYPASMVGLKGFPAM</sequence>
<gene>
    <name evidence="5" type="ORF">Dda_2738</name>
</gene>
<evidence type="ECO:0000256" key="2">
    <source>
        <dbReference type="ARBA" id="ARBA00022737"/>
    </source>
</evidence>
<name>A0AAD6NKK4_DREDA</name>
<evidence type="ECO:0000313" key="5">
    <source>
        <dbReference type="EMBL" id="KAJ6261939.1"/>
    </source>
</evidence>
<accession>A0AAD6NKK4</accession>
<evidence type="ECO:0000313" key="6">
    <source>
        <dbReference type="Proteomes" id="UP001221413"/>
    </source>
</evidence>
<organism evidence="5 6">
    <name type="scientific">Drechslerella dactyloides</name>
    <name type="common">Nematode-trapping fungus</name>
    <name type="synonym">Arthrobotrys dactyloides</name>
    <dbReference type="NCBI Taxonomy" id="74499"/>
    <lineage>
        <taxon>Eukaryota</taxon>
        <taxon>Fungi</taxon>
        <taxon>Dikarya</taxon>
        <taxon>Ascomycota</taxon>
        <taxon>Pezizomycotina</taxon>
        <taxon>Orbiliomycetes</taxon>
        <taxon>Orbiliales</taxon>
        <taxon>Orbiliaceae</taxon>
        <taxon>Drechslerella</taxon>
    </lineage>
</organism>
<proteinExistence type="predicted"/>
<protein>
    <submittedName>
        <fullName evidence="5">Uncharacterized protein</fullName>
    </submittedName>
</protein>
<dbReference type="GO" id="GO:0005739">
    <property type="term" value="C:mitochondrion"/>
    <property type="evidence" value="ECO:0007669"/>
    <property type="project" value="UniProtKB-SubCell"/>
</dbReference>
<evidence type="ECO:0000256" key="4">
    <source>
        <dbReference type="ARBA" id="ARBA00023128"/>
    </source>
</evidence>
<dbReference type="EMBL" id="JAQGDS010000003">
    <property type="protein sequence ID" value="KAJ6261939.1"/>
    <property type="molecule type" value="Genomic_DNA"/>
</dbReference>
<evidence type="ECO:0000256" key="3">
    <source>
        <dbReference type="ARBA" id="ARBA00022946"/>
    </source>
</evidence>
<keyword evidence="2" id="KW-0677">Repeat</keyword>
<evidence type="ECO:0000256" key="1">
    <source>
        <dbReference type="ARBA" id="ARBA00004173"/>
    </source>
</evidence>
<dbReference type="Pfam" id="PF12921">
    <property type="entry name" value="ATP13"/>
    <property type="match status" value="1"/>
</dbReference>
<dbReference type="InterPro" id="IPR024319">
    <property type="entry name" value="ATPase_expression_mit"/>
</dbReference>